<comment type="caution">
    <text evidence="1">The sequence shown here is derived from an EMBL/GenBank/DDBJ whole genome shotgun (WGS) entry which is preliminary data.</text>
</comment>
<sequence>MSQATQTYLKTFNVIVNKEYSNKSDIYDAIKQLGKEHNAIMSIKSSKPTSINYICKHSGTKRIRSDREDASKNTKSKKMLCGAFVNSRFDALFQKWTAVSHQDHHNHDIPKNPAEYSINRKMPVELEERIFRYFKQG</sequence>
<evidence type="ECO:0000313" key="2">
    <source>
        <dbReference type="Proteomes" id="UP000093000"/>
    </source>
</evidence>
<gene>
    <name evidence="1" type="ORF">A0J61_11489</name>
</gene>
<dbReference type="AlphaFoldDB" id="A0A1C7MUH0"/>
<dbReference type="Proteomes" id="UP000093000">
    <property type="component" value="Unassembled WGS sequence"/>
</dbReference>
<protein>
    <recommendedName>
        <fullName evidence="3">FAR1 domain-containing protein</fullName>
    </recommendedName>
</protein>
<organism evidence="1 2">
    <name type="scientific">Choanephora cucurbitarum</name>
    <dbReference type="NCBI Taxonomy" id="101091"/>
    <lineage>
        <taxon>Eukaryota</taxon>
        <taxon>Fungi</taxon>
        <taxon>Fungi incertae sedis</taxon>
        <taxon>Mucoromycota</taxon>
        <taxon>Mucoromycotina</taxon>
        <taxon>Mucoromycetes</taxon>
        <taxon>Mucorales</taxon>
        <taxon>Mucorineae</taxon>
        <taxon>Choanephoraceae</taxon>
        <taxon>Choanephoroideae</taxon>
        <taxon>Choanephora</taxon>
    </lineage>
</organism>
<dbReference type="InParanoid" id="A0A1C7MUH0"/>
<reference evidence="1 2" key="1">
    <citation type="submission" date="2016-03" db="EMBL/GenBank/DDBJ databases">
        <title>Choanephora cucurbitarum.</title>
        <authorList>
            <person name="Min B."/>
            <person name="Park H."/>
            <person name="Park J.-H."/>
            <person name="Shin H.-D."/>
            <person name="Choi I.-G."/>
        </authorList>
    </citation>
    <scope>NUCLEOTIDE SEQUENCE [LARGE SCALE GENOMIC DNA]</scope>
    <source>
        <strain evidence="1 2">KUS-F28377</strain>
    </source>
</reference>
<feature type="non-terminal residue" evidence="1">
    <location>
        <position position="137"/>
    </location>
</feature>
<evidence type="ECO:0000313" key="1">
    <source>
        <dbReference type="EMBL" id="OBZ80462.1"/>
    </source>
</evidence>
<keyword evidence="2" id="KW-1185">Reference proteome</keyword>
<accession>A0A1C7MUH0</accession>
<name>A0A1C7MUH0_9FUNG</name>
<dbReference type="EMBL" id="LUGH01002102">
    <property type="protein sequence ID" value="OBZ80462.1"/>
    <property type="molecule type" value="Genomic_DNA"/>
</dbReference>
<proteinExistence type="predicted"/>
<evidence type="ECO:0008006" key="3">
    <source>
        <dbReference type="Google" id="ProtNLM"/>
    </source>
</evidence>